<keyword evidence="5" id="KW-1185">Reference proteome</keyword>
<dbReference type="EMBL" id="QYUK01000011">
    <property type="protein sequence ID" value="RJF87034.1"/>
    <property type="molecule type" value="Genomic_DNA"/>
</dbReference>
<keyword evidence="2" id="KW-0862">Zinc</keyword>
<evidence type="ECO:0000256" key="1">
    <source>
        <dbReference type="PIRNR" id="PIRNR006615"/>
    </source>
</evidence>
<dbReference type="Pfam" id="PF02074">
    <property type="entry name" value="Peptidase_M32"/>
    <property type="match status" value="1"/>
</dbReference>
<dbReference type="GO" id="GO:0046872">
    <property type="term" value="F:metal ion binding"/>
    <property type="evidence" value="ECO:0007669"/>
    <property type="project" value="UniProtKB-KW"/>
</dbReference>
<evidence type="ECO:0000256" key="2">
    <source>
        <dbReference type="PIRSR" id="PIRSR006615-1"/>
    </source>
</evidence>
<feature type="binding site" evidence="2">
    <location>
        <position position="265"/>
    </location>
    <ligand>
        <name>Zn(2+)</name>
        <dbReference type="ChEBI" id="CHEBI:29105"/>
        <note>catalytic</note>
    </ligand>
</feature>
<organism evidence="4 5">
    <name type="scientific">Oleomonas cavernae</name>
    <dbReference type="NCBI Taxonomy" id="2320859"/>
    <lineage>
        <taxon>Bacteria</taxon>
        <taxon>Pseudomonadati</taxon>
        <taxon>Pseudomonadota</taxon>
        <taxon>Alphaproteobacteria</taxon>
        <taxon>Acetobacterales</taxon>
        <taxon>Acetobacteraceae</taxon>
        <taxon>Oleomonas</taxon>
    </lineage>
</organism>
<dbReference type="Gene3D" id="1.10.1370.30">
    <property type="match status" value="1"/>
</dbReference>
<comment type="function">
    <text evidence="1">Broad specificity carboxypetidase that releases amino acids sequentially from the C-terminus, including neutral, aromatic, polar and basic residues.</text>
</comment>
<accession>A0A418WAR3</accession>
<dbReference type="SUPFAM" id="SSF55486">
    <property type="entry name" value="Metalloproteases ('zincins'), catalytic domain"/>
    <property type="match status" value="1"/>
</dbReference>
<dbReference type="GO" id="GO:0004181">
    <property type="term" value="F:metallocarboxypeptidase activity"/>
    <property type="evidence" value="ECO:0007669"/>
    <property type="project" value="UniProtKB-UniRule"/>
</dbReference>
<gene>
    <name evidence="4" type="ORF">D3874_08370</name>
</gene>
<dbReference type="GO" id="GO:0006508">
    <property type="term" value="P:proteolysis"/>
    <property type="evidence" value="ECO:0007669"/>
    <property type="project" value="UniProtKB-UniRule"/>
</dbReference>
<comment type="cofactor">
    <cofactor evidence="2">
        <name>Zn(2+)</name>
        <dbReference type="ChEBI" id="CHEBI:29105"/>
    </cofactor>
    <text evidence="2">Binds 1 zinc ion per subunit.</text>
</comment>
<keyword evidence="1" id="KW-0482">Metalloprotease</keyword>
<feature type="binding site" evidence="2">
    <location>
        <position position="269"/>
    </location>
    <ligand>
        <name>Zn(2+)</name>
        <dbReference type="ChEBI" id="CHEBI:29105"/>
        <note>catalytic</note>
    </ligand>
</feature>
<feature type="binding site" evidence="2">
    <location>
        <position position="295"/>
    </location>
    <ligand>
        <name>Zn(2+)</name>
        <dbReference type="ChEBI" id="CHEBI:29105"/>
        <note>catalytic</note>
    </ligand>
</feature>
<keyword evidence="1" id="KW-0645">Protease</keyword>
<evidence type="ECO:0000256" key="3">
    <source>
        <dbReference type="PIRSR" id="PIRSR006615-2"/>
    </source>
</evidence>
<dbReference type="RefSeq" id="WP_119777678.1">
    <property type="nucleotide sequence ID" value="NZ_QYUK01000011.1"/>
</dbReference>
<dbReference type="OrthoDB" id="9772308at2"/>
<dbReference type="CDD" id="cd06460">
    <property type="entry name" value="M32_Taq"/>
    <property type="match status" value="1"/>
</dbReference>
<dbReference type="PANTHER" id="PTHR34217:SF1">
    <property type="entry name" value="CARBOXYPEPTIDASE 1"/>
    <property type="match status" value="1"/>
</dbReference>
<evidence type="ECO:0000313" key="4">
    <source>
        <dbReference type="EMBL" id="RJF87034.1"/>
    </source>
</evidence>
<dbReference type="InterPro" id="IPR001333">
    <property type="entry name" value="Peptidase_M32_Taq"/>
</dbReference>
<dbReference type="PANTHER" id="PTHR34217">
    <property type="entry name" value="METAL-DEPENDENT CARBOXYPEPTIDASE"/>
    <property type="match status" value="1"/>
</dbReference>
<keyword evidence="1 2" id="KW-0479">Metal-binding</keyword>
<dbReference type="PIRSF" id="PIRSF006615">
    <property type="entry name" value="Zn_crbxpep_Taq"/>
    <property type="match status" value="1"/>
</dbReference>
<dbReference type="EC" id="3.4.17.19" evidence="1"/>
<keyword evidence="1" id="KW-0378">Hydrolase</keyword>
<feature type="active site" description="Proton donor/acceptor" evidence="3">
    <location>
        <position position="266"/>
    </location>
</feature>
<reference evidence="4 5" key="1">
    <citation type="submission" date="2018-09" db="EMBL/GenBank/DDBJ databases">
        <authorList>
            <person name="Zhu H."/>
        </authorList>
    </citation>
    <scope>NUCLEOTIDE SEQUENCE [LARGE SCALE GENOMIC DNA]</scope>
    <source>
        <strain evidence="4 5">K1W22B-8</strain>
    </source>
</reference>
<comment type="caution">
    <text evidence="4">The sequence shown here is derived from an EMBL/GenBank/DDBJ whole genome shotgun (WGS) entry which is preliminary data.</text>
</comment>
<comment type="catalytic activity">
    <reaction evidence="1">
        <text>Release of a C-terminal amino acid with broad specificity, except for -Pro.</text>
        <dbReference type="EC" id="3.4.17.19"/>
    </reaction>
</comment>
<dbReference type="Proteomes" id="UP000284605">
    <property type="component" value="Unassembled WGS sequence"/>
</dbReference>
<protein>
    <recommendedName>
        <fullName evidence="1">Metal-dependent carboxypeptidase</fullName>
        <ecNumber evidence="1">3.4.17.19</ecNumber>
    </recommendedName>
</protein>
<dbReference type="AlphaFoldDB" id="A0A418WAR3"/>
<dbReference type="PRINTS" id="PR00998">
    <property type="entry name" value="CRBOXYPTASET"/>
</dbReference>
<proteinExistence type="inferred from homology"/>
<comment type="similarity">
    <text evidence="1">Belongs to the peptidase M32 family.</text>
</comment>
<evidence type="ECO:0000313" key="5">
    <source>
        <dbReference type="Proteomes" id="UP000284605"/>
    </source>
</evidence>
<sequence length="497" mass="54242">MTATNAYAHLEDRFRRIANVQGALAVLHWDSAAVMPPGGAAARGEQIATLSVIAHDLLTAGDMADLLAAAGSVPLDPWQQANLHEMSRVWRHATAVPQALVEVIARQSHETELVWRTARGADDFKSLAPKLQSLLDLVRQVAASKAASFDLDPYDALLDEYEPGGRAARIDVLFGELQSFLPELRGQVLERQASRGAPLPQPGPFPVEAQRALADRILDVLQFDRAHGRLDVSHHPFTGGVPDDVRITTRYATSDFTRSLMGVIHETGHAQYERGLPSSWRGQPVGNARGMAMHESQSLLFEMQACRSLEFIDFLAPLVREAFGRDGEAFTAANLRLVYHRVQPGLIRVDADEVTYPSHVILRYRLERAMIAGDLKVADLPGAWNDGMEELLGVRPPDDADGCMQDIHWPGGSFGYFPTYTMGAMAAAQLFAAAKAADPAILPSIGQGDFKPLLAWLRRNVHEKGSNGTTDEILTQATGMPLGVAAFKTHLEARYLG</sequence>
<dbReference type="PROSITE" id="PS52034">
    <property type="entry name" value="PEPTIDASE_M32"/>
    <property type="match status" value="1"/>
</dbReference>
<name>A0A418WAR3_9PROT</name>
<keyword evidence="1 4" id="KW-0121">Carboxypeptidase</keyword>